<dbReference type="Pfam" id="PF07310">
    <property type="entry name" value="PAS_5"/>
    <property type="match status" value="1"/>
</dbReference>
<protein>
    <submittedName>
        <fullName evidence="1">PAS domain-containing protein</fullName>
    </submittedName>
</protein>
<organism evidence="1 2">
    <name type="scientific">Aestuariispira insulae</name>
    <dbReference type="NCBI Taxonomy" id="1461337"/>
    <lineage>
        <taxon>Bacteria</taxon>
        <taxon>Pseudomonadati</taxon>
        <taxon>Pseudomonadota</taxon>
        <taxon>Alphaproteobacteria</taxon>
        <taxon>Rhodospirillales</taxon>
        <taxon>Kiloniellaceae</taxon>
        <taxon>Aestuariispira</taxon>
    </lineage>
</organism>
<keyword evidence="2" id="KW-1185">Reference proteome</keyword>
<proteinExistence type="predicted"/>
<dbReference type="EMBL" id="QRDW01000006">
    <property type="protein sequence ID" value="RED49083.1"/>
    <property type="molecule type" value="Genomic_DNA"/>
</dbReference>
<reference evidence="1 2" key="1">
    <citation type="submission" date="2018-07" db="EMBL/GenBank/DDBJ databases">
        <title>Genomic Encyclopedia of Type Strains, Phase III (KMG-III): the genomes of soil and plant-associated and newly described type strains.</title>
        <authorList>
            <person name="Whitman W."/>
        </authorList>
    </citation>
    <scope>NUCLEOTIDE SEQUENCE [LARGE SCALE GENOMIC DNA]</scope>
    <source>
        <strain evidence="1 2">CECT 8488</strain>
    </source>
</reference>
<comment type="caution">
    <text evidence="1">The sequence shown here is derived from an EMBL/GenBank/DDBJ whole genome shotgun (WGS) entry which is preliminary data.</text>
</comment>
<accession>A0A3D9HI02</accession>
<evidence type="ECO:0000313" key="2">
    <source>
        <dbReference type="Proteomes" id="UP000256845"/>
    </source>
</evidence>
<gene>
    <name evidence="1" type="ORF">DFP90_10660</name>
</gene>
<sequence>MAFEDQNGMQEVILHHGCEAAEAGVAEWHRRILRLYRYWQSIHQADGGLPRRQDLDPLDLADILRWVWMVDVHRDPLRFKFRLMGTEHVDAIGFDPTGMWIDDAFPGFLEGPGYPDYVYLAEEAGPSYRKGPAHYHVSDYKIIERVMLPLVGDSGKCEIILAATVYS</sequence>
<dbReference type="InterPro" id="IPR009922">
    <property type="entry name" value="DUF1457"/>
</dbReference>
<dbReference type="AlphaFoldDB" id="A0A3D9HI02"/>
<evidence type="ECO:0000313" key="1">
    <source>
        <dbReference type="EMBL" id="RED49083.1"/>
    </source>
</evidence>
<name>A0A3D9HI02_9PROT</name>
<dbReference type="Proteomes" id="UP000256845">
    <property type="component" value="Unassembled WGS sequence"/>
</dbReference>